<organism evidence="1 2">
    <name type="scientific">Bifidobacterium santillanense</name>
    <dbReference type="NCBI Taxonomy" id="2809028"/>
    <lineage>
        <taxon>Bacteria</taxon>
        <taxon>Bacillati</taxon>
        <taxon>Actinomycetota</taxon>
        <taxon>Actinomycetes</taxon>
        <taxon>Bifidobacteriales</taxon>
        <taxon>Bifidobacteriaceae</taxon>
        <taxon>Bifidobacterium</taxon>
    </lineage>
</organism>
<comment type="caution">
    <text evidence="1">The sequence shown here is derived from an EMBL/GenBank/DDBJ whole genome shotgun (WGS) entry which is preliminary data.</text>
</comment>
<evidence type="ECO:0000313" key="2">
    <source>
        <dbReference type="Proteomes" id="UP000773064"/>
    </source>
</evidence>
<reference evidence="1 2" key="1">
    <citation type="journal article" date="2021" name="Environ. Microbiol.">
        <title>Genetic insights into the dark matter of the mammalian gut microbiota through targeted genome reconstruction.</title>
        <authorList>
            <person name="Lugli G.A."/>
            <person name="Alessandri G."/>
            <person name="Milani C."/>
            <person name="Viappiani A."/>
            <person name="Fontana F."/>
            <person name="Tarracchini C."/>
            <person name="Mancabelli L."/>
            <person name="Argentini C."/>
            <person name="Ruiz L."/>
            <person name="Margolles A."/>
            <person name="van Sinderen D."/>
            <person name="Turroni F."/>
            <person name="Ventura M."/>
        </authorList>
    </citation>
    <scope>NUCLEOTIDE SEQUENCE [LARGE SCALE GENOMIC DNA]</scope>
    <source>
        <strain evidence="1 2">MA2</strain>
    </source>
</reference>
<name>A0ABS5USM9_9BIFI</name>
<proteinExistence type="predicted"/>
<dbReference type="Proteomes" id="UP000773064">
    <property type="component" value="Unassembled WGS sequence"/>
</dbReference>
<accession>A0ABS5USM9</accession>
<dbReference type="EMBL" id="JAFEJS010000015">
    <property type="protein sequence ID" value="MBT1173806.1"/>
    <property type="molecule type" value="Genomic_DNA"/>
</dbReference>
<protein>
    <submittedName>
        <fullName evidence="1">Uncharacterized protein</fullName>
    </submittedName>
</protein>
<evidence type="ECO:0000313" key="1">
    <source>
        <dbReference type="EMBL" id="MBT1173806.1"/>
    </source>
</evidence>
<sequence length="57" mass="6318">MSGIRERVWARTQPLATSSLRIESCDDEASSGVIGLAHVAIDRGLTSLEFLRDFARR</sequence>
<keyword evidence="2" id="KW-1185">Reference proteome</keyword>
<gene>
    <name evidence="1" type="ORF">JS528_10770</name>
</gene>